<evidence type="ECO:0000313" key="3">
    <source>
        <dbReference type="EMBL" id="MED6131852.1"/>
    </source>
</evidence>
<feature type="compositionally biased region" description="Basic and acidic residues" evidence="1">
    <location>
        <begin position="1"/>
        <end position="14"/>
    </location>
</feature>
<keyword evidence="2" id="KW-0812">Transmembrane</keyword>
<dbReference type="Proteomes" id="UP001341840">
    <property type="component" value="Unassembled WGS sequence"/>
</dbReference>
<gene>
    <name evidence="3" type="ORF">PIB30_013815</name>
</gene>
<comment type="caution">
    <text evidence="3">The sequence shown here is derived from an EMBL/GenBank/DDBJ whole genome shotgun (WGS) entry which is preliminary data.</text>
</comment>
<feature type="region of interest" description="Disordered" evidence="1">
    <location>
        <begin position="1"/>
        <end position="24"/>
    </location>
</feature>
<keyword evidence="4" id="KW-1185">Reference proteome</keyword>
<proteinExistence type="predicted"/>
<keyword evidence="2" id="KW-1133">Transmembrane helix</keyword>
<reference evidence="3 4" key="1">
    <citation type="journal article" date="2023" name="Plants (Basel)">
        <title>Bridging the Gap: Combining Genomics and Transcriptomics Approaches to Understand Stylosanthes scabra, an Orphan Legume from the Brazilian Caatinga.</title>
        <authorList>
            <person name="Ferreira-Neto J.R.C."/>
            <person name="da Silva M.D."/>
            <person name="Binneck E."/>
            <person name="de Melo N.F."/>
            <person name="da Silva R.H."/>
            <person name="de Melo A.L.T.M."/>
            <person name="Pandolfi V."/>
            <person name="Bustamante F.O."/>
            <person name="Brasileiro-Vidal A.C."/>
            <person name="Benko-Iseppon A.M."/>
        </authorList>
    </citation>
    <scope>NUCLEOTIDE SEQUENCE [LARGE SCALE GENOMIC DNA]</scope>
    <source>
        <tissue evidence="3">Leaves</tissue>
    </source>
</reference>
<evidence type="ECO:0000313" key="4">
    <source>
        <dbReference type="Proteomes" id="UP001341840"/>
    </source>
</evidence>
<feature type="transmembrane region" description="Helical" evidence="2">
    <location>
        <begin position="160"/>
        <end position="181"/>
    </location>
</feature>
<evidence type="ECO:0000256" key="1">
    <source>
        <dbReference type="SAM" id="MobiDB-lite"/>
    </source>
</evidence>
<sequence>MATETEERGEAEAENKEDETGEDGGRRLWLSVEVRRLARASASLREMAMGAPVLDAVCPHVFFLAVKPNRNHHCFFHQHHQSANVTKTSNPLSFFLPPFNDVAIAPPTPAIASSSSSHCAATNHQVFFFAVRSLEESNSDRRRYFIATVSSSSSFRRSQISVAAVSSSCVSVCLTAVVVVVTGEI</sequence>
<evidence type="ECO:0000256" key="2">
    <source>
        <dbReference type="SAM" id="Phobius"/>
    </source>
</evidence>
<dbReference type="EMBL" id="JASCZI010060451">
    <property type="protein sequence ID" value="MED6131852.1"/>
    <property type="molecule type" value="Genomic_DNA"/>
</dbReference>
<name>A0ABU6S6D6_9FABA</name>
<organism evidence="3 4">
    <name type="scientific">Stylosanthes scabra</name>
    <dbReference type="NCBI Taxonomy" id="79078"/>
    <lineage>
        <taxon>Eukaryota</taxon>
        <taxon>Viridiplantae</taxon>
        <taxon>Streptophyta</taxon>
        <taxon>Embryophyta</taxon>
        <taxon>Tracheophyta</taxon>
        <taxon>Spermatophyta</taxon>
        <taxon>Magnoliopsida</taxon>
        <taxon>eudicotyledons</taxon>
        <taxon>Gunneridae</taxon>
        <taxon>Pentapetalae</taxon>
        <taxon>rosids</taxon>
        <taxon>fabids</taxon>
        <taxon>Fabales</taxon>
        <taxon>Fabaceae</taxon>
        <taxon>Papilionoideae</taxon>
        <taxon>50 kb inversion clade</taxon>
        <taxon>dalbergioids sensu lato</taxon>
        <taxon>Dalbergieae</taxon>
        <taxon>Pterocarpus clade</taxon>
        <taxon>Stylosanthes</taxon>
    </lineage>
</organism>
<accession>A0ABU6S6D6</accession>
<keyword evidence="2" id="KW-0472">Membrane</keyword>
<protein>
    <submittedName>
        <fullName evidence="3">Uncharacterized protein</fullName>
    </submittedName>
</protein>